<dbReference type="InterPro" id="IPR011990">
    <property type="entry name" value="TPR-like_helical_dom_sf"/>
</dbReference>
<name>A0A382CFK6_9ZZZZ</name>
<feature type="non-terminal residue" evidence="2">
    <location>
        <position position="529"/>
    </location>
</feature>
<dbReference type="Pfam" id="PF13676">
    <property type="entry name" value="TIR_2"/>
    <property type="match status" value="1"/>
</dbReference>
<evidence type="ECO:0000259" key="1">
    <source>
        <dbReference type="PROSITE" id="PS50104"/>
    </source>
</evidence>
<dbReference type="PANTHER" id="PTHR47508:SF1">
    <property type="entry name" value="NON-SPECIFIC SERINE_THREONINE PROTEIN KINASE"/>
    <property type="match status" value="1"/>
</dbReference>
<organism evidence="2">
    <name type="scientific">marine metagenome</name>
    <dbReference type="NCBI Taxonomy" id="408172"/>
    <lineage>
        <taxon>unclassified sequences</taxon>
        <taxon>metagenomes</taxon>
        <taxon>ecological metagenomes</taxon>
    </lineage>
</organism>
<dbReference type="SMART" id="SM00255">
    <property type="entry name" value="TIR"/>
    <property type="match status" value="1"/>
</dbReference>
<dbReference type="PROSITE" id="PS50104">
    <property type="entry name" value="TIR"/>
    <property type="match status" value="1"/>
</dbReference>
<gene>
    <name evidence="2" type="ORF">METZ01_LOCUS177730</name>
</gene>
<proteinExistence type="predicted"/>
<accession>A0A382CFK6</accession>
<dbReference type="AlphaFoldDB" id="A0A382CFK6"/>
<dbReference type="SUPFAM" id="SSF48452">
    <property type="entry name" value="TPR-like"/>
    <property type="match status" value="1"/>
</dbReference>
<reference evidence="2" key="1">
    <citation type="submission" date="2018-05" db="EMBL/GenBank/DDBJ databases">
        <authorList>
            <person name="Lanie J.A."/>
            <person name="Ng W.-L."/>
            <person name="Kazmierczak K.M."/>
            <person name="Andrzejewski T.M."/>
            <person name="Davidsen T.M."/>
            <person name="Wayne K.J."/>
            <person name="Tettelin H."/>
            <person name="Glass J.I."/>
            <person name="Rusch D."/>
            <person name="Podicherti R."/>
            <person name="Tsui H.-C.T."/>
            <person name="Winkler M.E."/>
        </authorList>
    </citation>
    <scope>NUCLEOTIDE SEQUENCE</scope>
</reference>
<dbReference type="GO" id="GO:0007165">
    <property type="term" value="P:signal transduction"/>
    <property type="evidence" value="ECO:0007669"/>
    <property type="project" value="InterPro"/>
</dbReference>
<dbReference type="Gene3D" id="3.40.50.10140">
    <property type="entry name" value="Toll/interleukin-1 receptor homology (TIR) domain"/>
    <property type="match status" value="1"/>
</dbReference>
<dbReference type="Gene3D" id="1.25.40.10">
    <property type="entry name" value="Tetratricopeptide repeat domain"/>
    <property type="match status" value="1"/>
</dbReference>
<evidence type="ECO:0000313" key="2">
    <source>
        <dbReference type="EMBL" id="SVB24876.1"/>
    </source>
</evidence>
<dbReference type="EMBL" id="UINC01034281">
    <property type="protein sequence ID" value="SVB24876.1"/>
    <property type="molecule type" value="Genomic_DNA"/>
</dbReference>
<dbReference type="InterPro" id="IPR035897">
    <property type="entry name" value="Toll_tir_struct_dom_sf"/>
</dbReference>
<feature type="domain" description="TIR" evidence="1">
    <location>
        <begin position="1"/>
        <end position="131"/>
    </location>
</feature>
<dbReference type="InterPro" id="IPR000157">
    <property type="entry name" value="TIR_dom"/>
</dbReference>
<dbReference type="PANTHER" id="PTHR47508">
    <property type="entry name" value="SAM DOMAIN-CONTAINING PROTEIN-RELATED"/>
    <property type="match status" value="1"/>
</dbReference>
<sequence>MSPDVFISYSREDQQQVVKVVEYLRGQGLNIWMDETDIHGATIWTKEIVEAIRACDLFILAISGHSTGSKNVVKELALASEREKIILPIYLEQCEIPETMEYQLAGIQNIAFHTLDKAKAYEFVHQTIRRLGVGQPKQDENQVLSQAAPAAPSRGRGAVVGHMPPPKAKSATGKWIGIAAAVVVLAVGGFFLTKDGGEKQAAPVSQPPTTPKTGGSFRIALLPFEVNAAKEEDKWVGGGMDSELKTALNKINGVTIIAGLSVNTYRGANRDISKIKSNLNVNYILDGSITVTGNKTSVNLDFINANDLSTLWSESIQATPETVFDSKGQIAIKLASSLDIQLGSKTSENINSKHTNNAEAFKLYTQGRTLWMTRSQAGMKQSIKLYEEAVALDEDFALAFTGIADAYSMLAVYGYMGKDDAYPKARKNVLDAITRNPNLAEAYISLGWIQFDYEWKFKDSEKSYKKAISLDPKIAQAHQWLGINLNNQGRQEESYETLLQGKELDPNHHVLMLNLADNCTRLGKFEEAE</sequence>
<protein>
    <recommendedName>
        <fullName evidence="1">TIR domain-containing protein</fullName>
    </recommendedName>
</protein>
<dbReference type="SUPFAM" id="SSF52200">
    <property type="entry name" value="Toll/Interleukin receptor TIR domain"/>
    <property type="match status" value="1"/>
</dbReference>